<evidence type="ECO:0000259" key="8">
    <source>
        <dbReference type="PROSITE" id="PS50126"/>
    </source>
</evidence>
<evidence type="ECO:0000256" key="5">
    <source>
        <dbReference type="ARBA" id="ARBA00023015"/>
    </source>
</evidence>
<dbReference type="InterPro" id="IPR030842">
    <property type="entry name" value="TF_NusA_bacterial"/>
</dbReference>
<dbReference type="EMBL" id="QENU01000010">
    <property type="protein sequence ID" value="PVX33004.1"/>
    <property type="molecule type" value="Genomic_DNA"/>
</dbReference>
<evidence type="ECO:0000256" key="6">
    <source>
        <dbReference type="ARBA" id="ARBA00023163"/>
    </source>
</evidence>
<dbReference type="FunFam" id="3.30.300.20:FF:000002">
    <property type="entry name" value="Transcription termination/antitermination protein NusA"/>
    <property type="match status" value="1"/>
</dbReference>
<evidence type="ECO:0000256" key="2">
    <source>
        <dbReference type="ARBA" id="ARBA00022490"/>
    </source>
</evidence>
<dbReference type="Pfam" id="PF14520">
    <property type="entry name" value="HHH_5"/>
    <property type="match status" value="1"/>
</dbReference>
<organism evidence="9 10">
    <name type="scientific">Alitibacter langaaensis DSM 22999</name>
    <dbReference type="NCBI Taxonomy" id="1122935"/>
    <lineage>
        <taxon>Bacteria</taxon>
        <taxon>Pseudomonadati</taxon>
        <taxon>Pseudomonadota</taxon>
        <taxon>Gammaproteobacteria</taxon>
        <taxon>Pasteurellales</taxon>
        <taxon>Pasteurellaceae</taxon>
        <taxon>Alitibacter</taxon>
    </lineage>
</organism>
<feature type="domain" description="S1 motif" evidence="8">
    <location>
        <begin position="146"/>
        <end position="215"/>
    </location>
</feature>
<dbReference type="FunFam" id="3.30.300.20:FF:000005">
    <property type="entry name" value="Transcription termination/antitermination protein NusA"/>
    <property type="match status" value="1"/>
</dbReference>
<dbReference type="AlphaFoldDB" id="A0A2U0SNT5"/>
<dbReference type="GO" id="GO:0005829">
    <property type="term" value="C:cytosol"/>
    <property type="evidence" value="ECO:0007669"/>
    <property type="project" value="TreeGrafter"/>
</dbReference>
<evidence type="ECO:0000313" key="10">
    <source>
        <dbReference type="Proteomes" id="UP000245909"/>
    </source>
</evidence>
<evidence type="ECO:0000256" key="1">
    <source>
        <dbReference type="ARBA" id="ARBA00022472"/>
    </source>
</evidence>
<reference evidence="9 10" key="1">
    <citation type="submission" date="2018-05" db="EMBL/GenBank/DDBJ databases">
        <title>Genomic Encyclopedia of Type Strains, Phase IV (KMG-IV): sequencing the most valuable type-strain genomes for metagenomic binning, comparative biology and taxonomic classification.</title>
        <authorList>
            <person name="Goeker M."/>
        </authorList>
    </citation>
    <scope>NUCLEOTIDE SEQUENCE [LARGE SCALE GENOMIC DNA]</scope>
    <source>
        <strain evidence="9 10">DSM 22999</strain>
    </source>
</reference>
<dbReference type="Pfam" id="PF08529">
    <property type="entry name" value="NusA_N"/>
    <property type="match status" value="1"/>
</dbReference>
<evidence type="ECO:0000256" key="4">
    <source>
        <dbReference type="ARBA" id="ARBA00022884"/>
    </source>
</evidence>
<dbReference type="GO" id="GO:0003723">
    <property type="term" value="F:RNA binding"/>
    <property type="evidence" value="ECO:0007669"/>
    <property type="project" value="UniProtKB-UniRule"/>
</dbReference>
<dbReference type="SMART" id="SM00316">
    <property type="entry name" value="S1"/>
    <property type="match status" value="1"/>
</dbReference>
<dbReference type="InterPro" id="IPR013735">
    <property type="entry name" value="TF_NusA_N"/>
</dbReference>
<dbReference type="Proteomes" id="UP000245909">
    <property type="component" value="Unassembled WGS sequence"/>
</dbReference>
<dbReference type="PANTHER" id="PTHR22648:SF0">
    <property type="entry name" value="TRANSCRIPTION TERMINATION_ANTITERMINATION PROTEIN NUSA"/>
    <property type="match status" value="1"/>
</dbReference>
<evidence type="ECO:0000256" key="7">
    <source>
        <dbReference type="HAMAP-Rule" id="MF_00945"/>
    </source>
</evidence>
<keyword evidence="5 7" id="KW-0805">Transcription regulation</keyword>
<protein>
    <recommendedName>
        <fullName evidence="7">Transcription termination/antitermination protein NusA</fullName>
    </recommendedName>
</protein>
<dbReference type="FunFam" id="1.10.150.20:FF:000015">
    <property type="entry name" value="Transcription termination/antitermination protein NusA"/>
    <property type="match status" value="1"/>
</dbReference>
<evidence type="ECO:0000256" key="3">
    <source>
        <dbReference type="ARBA" id="ARBA00022814"/>
    </source>
</evidence>
<keyword evidence="10" id="KW-1185">Reference proteome</keyword>
<dbReference type="InterPro" id="IPR015946">
    <property type="entry name" value="KH_dom-like_a/b"/>
</dbReference>
<dbReference type="GO" id="GO:0031564">
    <property type="term" value="P:transcription antitermination"/>
    <property type="evidence" value="ECO:0007669"/>
    <property type="project" value="UniProtKB-UniRule"/>
</dbReference>
<dbReference type="InterPro" id="IPR036555">
    <property type="entry name" value="NusA_N_sf"/>
</dbReference>
<dbReference type="CDD" id="cd02134">
    <property type="entry name" value="KH-II_NusA_rpt1"/>
    <property type="match status" value="1"/>
</dbReference>
<dbReference type="InterPro" id="IPR010214">
    <property type="entry name" value="Tscrpt_termin_fac_NusA_C_rpt"/>
</dbReference>
<keyword evidence="2 7" id="KW-0963">Cytoplasm</keyword>
<dbReference type="HAMAP" id="MF_00945_B">
    <property type="entry name" value="NusA_B"/>
    <property type="match status" value="1"/>
</dbReference>
<accession>A0A2U0SNT5</accession>
<dbReference type="SUPFAM" id="SSF47794">
    <property type="entry name" value="Rad51 N-terminal domain-like"/>
    <property type="match status" value="2"/>
</dbReference>
<dbReference type="NCBIfam" id="TIGR01953">
    <property type="entry name" value="NusA"/>
    <property type="match status" value="1"/>
</dbReference>
<dbReference type="Gene3D" id="1.10.150.20">
    <property type="entry name" value="5' to 3' exonuclease, C-terminal subdomain"/>
    <property type="match status" value="2"/>
</dbReference>
<dbReference type="Gene3D" id="3.30.300.20">
    <property type="match status" value="2"/>
</dbReference>
<dbReference type="OrthoDB" id="9807233at2"/>
<dbReference type="SUPFAM" id="SSF54814">
    <property type="entry name" value="Prokaryotic type KH domain (KH-domain type II)"/>
    <property type="match status" value="2"/>
</dbReference>
<dbReference type="InterPro" id="IPR009019">
    <property type="entry name" value="KH_sf_prok-type"/>
</dbReference>
<keyword evidence="4 7" id="KW-0694">RNA-binding</keyword>
<dbReference type="CDD" id="cd04455">
    <property type="entry name" value="S1_NusA"/>
    <property type="match status" value="1"/>
</dbReference>
<dbReference type="InterPro" id="IPR003029">
    <property type="entry name" value="S1_domain"/>
</dbReference>
<dbReference type="RefSeq" id="WP_116632117.1">
    <property type="nucleotide sequence ID" value="NZ_QENU01000010.1"/>
</dbReference>
<dbReference type="InterPro" id="IPR012340">
    <property type="entry name" value="NA-bd_OB-fold"/>
</dbReference>
<dbReference type="NCBIfam" id="TIGR01954">
    <property type="entry name" value="nusA_Cterm_rpt"/>
    <property type="match status" value="2"/>
</dbReference>
<dbReference type="Pfam" id="PF26594">
    <property type="entry name" value="KH_NusA_2nd"/>
    <property type="match status" value="1"/>
</dbReference>
<dbReference type="InterPro" id="IPR010995">
    <property type="entry name" value="DNA_repair_Rad51/TF_NusA_a-hlx"/>
</dbReference>
<proteinExistence type="inferred from homology"/>
<dbReference type="PANTHER" id="PTHR22648">
    <property type="entry name" value="TRANSCRIPTION TERMINATION FACTOR NUSA"/>
    <property type="match status" value="1"/>
</dbReference>
<keyword evidence="6 7" id="KW-0804">Transcription</keyword>
<comment type="similarity">
    <text evidence="7">Belongs to the NusA family.</text>
</comment>
<dbReference type="PROSITE" id="PS50126">
    <property type="entry name" value="S1"/>
    <property type="match status" value="1"/>
</dbReference>
<dbReference type="GO" id="GO:0000166">
    <property type="term" value="F:nucleotide binding"/>
    <property type="evidence" value="ECO:0007669"/>
    <property type="project" value="InterPro"/>
</dbReference>
<dbReference type="Gene3D" id="3.30.1480.10">
    <property type="entry name" value="NusA, N-terminal domain"/>
    <property type="match status" value="1"/>
</dbReference>
<keyword evidence="1 7" id="KW-0806">Transcription termination</keyword>
<comment type="function">
    <text evidence="7">Participates in both transcription termination and antitermination.</text>
</comment>
<dbReference type="CDD" id="cd22529">
    <property type="entry name" value="KH-II_NusA_rpt2"/>
    <property type="match status" value="1"/>
</dbReference>
<comment type="subcellular location">
    <subcellularLocation>
        <location evidence="7">Cytoplasm</location>
    </subcellularLocation>
</comment>
<dbReference type="GO" id="GO:0003700">
    <property type="term" value="F:DNA-binding transcription factor activity"/>
    <property type="evidence" value="ECO:0007669"/>
    <property type="project" value="InterPro"/>
</dbReference>
<name>A0A2U0SNT5_9PAST</name>
<comment type="caution">
    <text evidence="9">The sequence shown here is derived from an EMBL/GenBank/DDBJ whole genome shotgun (WGS) entry which is preliminary data.</text>
</comment>
<dbReference type="InterPro" id="IPR025249">
    <property type="entry name" value="TF_NusA_KH_1st"/>
</dbReference>
<gene>
    <name evidence="7" type="primary">nusA</name>
    <name evidence="9" type="ORF">C8D76_11030</name>
</gene>
<dbReference type="SUPFAM" id="SSF50249">
    <property type="entry name" value="Nucleic acid-binding proteins"/>
    <property type="match status" value="1"/>
</dbReference>
<sequence length="511" mass="57049">MSKEILFAAEAVSNEKSLPKEVIFEALEAAIALSTKKKHAQKQERLGVEKPSDIDVRVAIDPKTGEFETFRRWTVVEEVINPTKEITLEAARLDDPNIQVGDIVEDQIESVAFDRITMQTARQVISTKIRDAERSRVVEQFINEEGKIVIGTVKKVNREMIIIELTGNKEDPAKAEAVIMREDMLPRENFRPGDRVRGVLYKINLESKGFQLFVTRAKPVMLEELFRLEVPEIGEQIIEIKGAARDPGSRAKIAVKSSDKRIDPVGACVGMRGSRVQSITNELGGERVDIVLWDDNPAQFVINAMAPADVSSIVVDEDNHSMDIAVESANLAQAIGRNGQNVRLATQLTGWTLNVMTTEELEQKHQAEDNKILNLFMTALEIDDEFAQILIDEGFTTLEELAYVPVSELTAIDGLEDEDLIEELQTRAKDAITAVALAEEQALKDAHIEERLLNLEGMERHIAFKLAEKQIITLEELAEQGVDDLADIEELSAEKAAELIMAARNICWFGE</sequence>
<dbReference type="Pfam" id="PF13184">
    <property type="entry name" value="KH_NusA_1st"/>
    <property type="match status" value="1"/>
</dbReference>
<dbReference type="PROSITE" id="PS50084">
    <property type="entry name" value="KH_TYPE_1"/>
    <property type="match status" value="1"/>
</dbReference>
<dbReference type="InterPro" id="IPR058582">
    <property type="entry name" value="KH_NusA_2nd"/>
</dbReference>
<dbReference type="SUPFAM" id="SSF69705">
    <property type="entry name" value="Transcription factor NusA, N-terminal domain"/>
    <property type="match status" value="1"/>
</dbReference>
<comment type="subunit">
    <text evidence="7">Monomer. Binds directly to the core enzyme of the DNA-dependent RNA polymerase and to nascent RNA.</text>
</comment>
<dbReference type="InterPro" id="IPR010213">
    <property type="entry name" value="TF_NusA"/>
</dbReference>
<dbReference type="Gene3D" id="2.40.50.140">
    <property type="entry name" value="Nucleic acid-binding proteins"/>
    <property type="match status" value="1"/>
</dbReference>
<keyword evidence="3 7" id="KW-0889">Transcription antitermination</keyword>
<evidence type="ECO:0000313" key="9">
    <source>
        <dbReference type="EMBL" id="PVX33004.1"/>
    </source>
</evidence>
<dbReference type="GO" id="GO:0006353">
    <property type="term" value="P:DNA-templated transcription termination"/>
    <property type="evidence" value="ECO:0007669"/>
    <property type="project" value="UniProtKB-UniRule"/>
</dbReference>